<feature type="binding site" evidence="13">
    <location>
        <position position="213"/>
    </location>
    <ligand>
        <name>Zn(2+)</name>
        <dbReference type="ChEBI" id="CHEBI:29105"/>
    </ligand>
</feature>
<comment type="subunit">
    <text evidence="3 13">Monomer.</text>
</comment>
<dbReference type="SUPFAM" id="SSF52374">
    <property type="entry name" value="Nucleotidylyl transferase"/>
    <property type="match status" value="1"/>
</dbReference>
<dbReference type="Proteomes" id="UP000585905">
    <property type="component" value="Unassembled WGS sequence"/>
</dbReference>
<dbReference type="PRINTS" id="PR00983">
    <property type="entry name" value="TRNASYNTHCYS"/>
</dbReference>
<gene>
    <name evidence="13" type="primary">cysS</name>
    <name evidence="16" type="ORF">FHX53_001835</name>
</gene>
<dbReference type="FunFam" id="3.40.50.620:FF:000068">
    <property type="entry name" value="Cysteine--tRNA ligase"/>
    <property type="match status" value="1"/>
</dbReference>
<dbReference type="GO" id="GO:0005524">
    <property type="term" value="F:ATP binding"/>
    <property type="evidence" value="ECO:0007669"/>
    <property type="project" value="UniProtKB-UniRule"/>
</dbReference>
<evidence type="ECO:0000259" key="15">
    <source>
        <dbReference type="SMART" id="SM00840"/>
    </source>
</evidence>
<evidence type="ECO:0000256" key="7">
    <source>
        <dbReference type="ARBA" id="ARBA00022741"/>
    </source>
</evidence>
<evidence type="ECO:0000256" key="1">
    <source>
        <dbReference type="ARBA" id="ARBA00004496"/>
    </source>
</evidence>
<comment type="subcellular location">
    <subcellularLocation>
        <location evidence="1 13">Cytoplasm</location>
    </subcellularLocation>
</comment>
<dbReference type="PANTHER" id="PTHR10890">
    <property type="entry name" value="CYSTEINYL-TRNA SYNTHETASE"/>
    <property type="match status" value="1"/>
</dbReference>
<dbReference type="CDD" id="cd00672">
    <property type="entry name" value="CysRS_core"/>
    <property type="match status" value="1"/>
</dbReference>
<accession>A0A839EAH0</accession>
<dbReference type="NCBIfam" id="TIGR00435">
    <property type="entry name" value="cysS"/>
    <property type="match status" value="1"/>
</dbReference>
<dbReference type="EC" id="6.1.1.16" evidence="13"/>
<evidence type="ECO:0000256" key="13">
    <source>
        <dbReference type="HAMAP-Rule" id="MF_00041"/>
    </source>
</evidence>
<keyword evidence="4 13" id="KW-0963">Cytoplasm</keyword>
<dbReference type="Gene3D" id="1.20.120.1910">
    <property type="entry name" value="Cysteine-tRNA ligase, C-terminal anti-codon recognition domain"/>
    <property type="match status" value="1"/>
</dbReference>
<evidence type="ECO:0000256" key="6">
    <source>
        <dbReference type="ARBA" id="ARBA00022723"/>
    </source>
</evidence>
<feature type="binding site" evidence="13">
    <location>
        <position position="272"/>
    </location>
    <ligand>
        <name>ATP</name>
        <dbReference type="ChEBI" id="CHEBI:30616"/>
    </ligand>
</feature>
<evidence type="ECO:0000256" key="8">
    <source>
        <dbReference type="ARBA" id="ARBA00022833"/>
    </source>
</evidence>
<feature type="short sequence motif" description="'HIGH' region" evidence="13">
    <location>
        <begin position="31"/>
        <end position="41"/>
    </location>
</feature>
<evidence type="ECO:0000256" key="2">
    <source>
        <dbReference type="ARBA" id="ARBA00005594"/>
    </source>
</evidence>
<comment type="caution">
    <text evidence="16">The sequence shown here is derived from an EMBL/GenBank/DDBJ whole genome shotgun (WGS) entry which is preliminary data.</text>
</comment>
<evidence type="ECO:0000256" key="10">
    <source>
        <dbReference type="ARBA" id="ARBA00022917"/>
    </source>
</evidence>
<keyword evidence="5 13" id="KW-0436">Ligase</keyword>
<dbReference type="Pfam" id="PF09190">
    <property type="entry name" value="DALR_2"/>
    <property type="match status" value="1"/>
</dbReference>
<evidence type="ECO:0000256" key="5">
    <source>
        <dbReference type="ARBA" id="ARBA00022598"/>
    </source>
</evidence>
<dbReference type="Pfam" id="PF23493">
    <property type="entry name" value="CysS_C"/>
    <property type="match status" value="1"/>
</dbReference>
<evidence type="ECO:0000313" key="17">
    <source>
        <dbReference type="Proteomes" id="UP000585905"/>
    </source>
</evidence>
<feature type="short sequence motif" description="'KMSKS' region" evidence="13">
    <location>
        <begin position="269"/>
        <end position="273"/>
    </location>
</feature>
<keyword evidence="8 13" id="KW-0862">Zinc</keyword>
<reference evidence="16 17" key="1">
    <citation type="submission" date="2020-07" db="EMBL/GenBank/DDBJ databases">
        <title>Sequencing the genomes of 1000 actinobacteria strains.</title>
        <authorList>
            <person name="Klenk H.-P."/>
        </authorList>
    </citation>
    <scope>NUCLEOTIDE SEQUENCE [LARGE SCALE GENOMIC DNA]</scope>
    <source>
        <strain evidence="16 17">DSM 19663</strain>
    </source>
</reference>
<dbReference type="AlphaFoldDB" id="A0A839EAH0"/>
<keyword evidence="9 13" id="KW-0067">ATP-binding</keyword>
<organism evidence="16 17">
    <name type="scientific">Microcella alkalica</name>
    <dbReference type="NCBI Taxonomy" id="355930"/>
    <lineage>
        <taxon>Bacteria</taxon>
        <taxon>Bacillati</taxon>
        <taxon>Actinomycetota</taxon>
        <taxon>Actinomycetes</taxon>
        <taxon>Micrococcales</taxon>
        <taxon>Microbacteriaceae</taxon>
        <taxon>Microcella</taxon>
    </lineage>
</organism>
<keyword evidence="11 13" id="KW-0030">Aminoacyl-tRNA synthetase</keyword>
<dbReference type="SMART" id="SM00840">
    <property type="entry name" value="DALR_2"/>
    <property type="match status" value="1"/>
</dbReference>
<evidence type="ECO:0000256" key="4">
    <source>
        <dbReference type="ARBA" id="ARBA00022490"/>
    </source>
</evidence>
<dbReference type="GO" id="GO:0008270">
    <property type="term" value="F:zinc ion binding"/>
    <property type="evidence" value="ECO:0007669"/>
    <property type="project" value="UniProtKB-UniRule"/>
</dbReference>
<comment type="cofactor">
    <cofactor evidence="13">
        <name>Zn(2+)</name>
        <dbReference type="ChEBI" id="CHEBI:29105"/>
    </cofactor>
    <text evidence="13">Binds 1 zinc ion per subunit.</text>
</comment>
<dbReference type="InterPro" id="IPR024909">
    <property type="entry name" value="Cys-tRNA/MSH_ligase"/>
</dbReference>
<dbReference type="InterPro" id="IPR015273">
    <property type="entry name" value="Cys-tRNA-synt_Ia_DALR"/>
</dbReference>
<proteinExistence type="inferred from homology"/>
<evidence type="ECO:0000313" key="16">
    <source>
        <dbReference type="EMBL" id="MBA8848236.1"/>
    </source>
</evidence>
<name>A0A839EAH0_9MICO</name>
<evidence type="ECO:0000256" key="9">
    <source>
        <dbReference type="ARBA" id="ARBA00022840"/>
    </source>
</evidence>
<keyword evidence="10 13" id="KW-0648">Protein biosynthesis</keyword>
<dbReference type="InterPro" id="IPR056411">
    <property type="entry name" value="CysS_C"/>
</dbReference>
<dbReference type="InterPro" id="IPR015803">
    <property type="entry name" value="Cys-tRNA-ligase"/>
</dbReference>
<dbReference type="GO" id="GO:0006423">
    <property type="term" value="P:cysteinyl-tRNA aminoacylation"/>
    <property type="evidence" value="ECO:0007669"/>
    <property type="project" value="UniProtKB-UniRule"/>
</dbReference>
<dbReference type="GO" id="GO:0005829">
    <property type="term" value="C:cytosol"/>
    <property type="evidence" value="ECO:0007669"/>
    <property type="project" value="TreeGrafter"/>
</dbReference>
<comment type="similarity">
    <text evidence="2 13">Belongs to the class-I aminoacyl-tRNA synthetase family.</text>
</comment>
<sequence length="469" mass="50787">MSVRLYDSLRQAVVDLEPLEPGRVGMYVCGPTVQSAPHLGHVRSALVYDLWRRWLAHRGFAVTFIRNVTDIDDKILANATADEPWYAVAYRVELEFAAAYRAIGILPPTYEPRATASIENMHAIIVALIERGHAYAADDGSGDVYFDVRSWPAYGELTRQSPDDMEDAGDAPTRAKRDPRDFALWKGAKADEPTSAHWASPWGAGRPGWHIECSAMAQRYLGHAFDVHGGGLDLRFPHHENELAQSRAAGDGFARHWVHNGLVTVGGQKMSKSLGNSVFAADLLASARPAVVRYWLGSAHYRSSIDYTEGSLVESEAALERIETFLSRAAKRLDGTRFAELPAEVPEAFAAAMDDDLSTPSALAALHETVRSGNAALDADDVAAAGAARAAVLAMVAVLGLDFEAADARGGADATRRALASLVDRLIVERRSARDARDWSTADRIRDDLAAAGIVVEDTPTGTDWSIDG</sequence>
<feature type="binding site" evidence="13">
    <location>
        <position position="238"/>
    </location>
    <ligand>
        <name>Zn(2+)</name>
        <dbReference type="ChEBI" id="CHEBI:29105"/>
    </ligand>
</feature>
<dbReference type="EMBL" id="JACGWX010000004">
    <property type="protein sequence ID" value="MBA8848236.1"/>
    <property type="molecule type" value="Genomic_DNA"/>
</dbReference>
<keyword evidence="6 13" id="KW-0479">Metal-binding</keyword>
<evidence type="ECO:0000256" key="12">
    <source>
        <dbReference type="ARBA" id="ARBA00047398"/>
    </source>
</evidence>
<dbReference type="HAMAP" id="MF_00041">
    <property type="entry name" value="Cys_tRNA_synth"/>
    <property type="match status" value="1"/>
</dbReference>
<feature type="binding site" evidence="13">
    <location>
        <position position="29"/>
    </location>
    <ligand>
        <name>Zn(2+)</name>
        <dbReference type="ChEBI" id="CHEBI:29105"/>
    </ligand>
</feature>
<dbReference type="Gene3D" id="3.40.50.620">
    <property type="entry name" value="HUPs"/>
    <property type="match status" value="1"/>
</dbReference>
<keyword evidence="17" id="KW-1185">Reference proteome</keyword>
<dbReference type="InterPro" id="IPR032678">
    <property type="entry name" value="tRNA-synt_1_cat_dom"/>
</dbReference>
<dbReference type="GO" id="GO:0004817">
    <property type="term" value="F:cysteine-tRNA ligase activity"/>
    <property type="evidence" value="ECO:0007669"/>
    <property type="project" value="UniProtKB-UniRule"/>
</dbReference>
<dbReference type="RefSeq" id="WP_182491033.1">
    <property type="nucleotide sequence ID" value="NZ_BAAAOV010000004.1"/>
</dbReference>
<feature type="domain" description="Cysteinyl-tRNA synthetase class Ia DALR" evidence="15">
    <location>
        <begin position="348"/>
        <end position="410"/>
    </location>
</feature>
<dbReference type="InterPro" id="IPR014729">
    <property type="entry name" value="Rossmann-like_a/b/a_fold"/>
</dbReference>
<feature type="binding site" evidence="13">
    <location>
        <position position="242"/>
    </location>
    <ligand>
        <name>Zn(2+)</name>
        <dbReference type="ChEBI" id="CHEBI:29105"/>
    </ligand>
</feature>
<dbReference type="PANTHER" id="PTHR10890:SF30">
    <property type="entry name" value="CYSTEINE--TRNA LIGASE"/>
    <property type="match status" value="1"/>
</dbReference>
<comment type="catalytic activity">
    <reaction evidence="12 13">
        <text>tRNA(Cys) + L-cysteine + ATP = L-cysteinyl-tRNA(Cys) + AMP + diphosphate</text>
        <dbReference type="Rhea" id="RHEA:17773"/>
        <dbReference type="Rhea" id="RHEA-COMP:9661"/>
        <dbReference type="Rhea" id="RHEA-COMP:9679"/>
        <dbReference type="ChEBI" id="CHEBI:30616"/>
        <dbReference type="ChEBI" id="CHEBI:33019"/>
        <dbReference type="ChEBI" id="CHEBI:35235"/>
        <dbReference type="ChEBI" id="CHEBI:78442"/>
        <dbReference type="ChEBI" id="CHEBI:78517"/>
        <dbReference type="ChEBI" id="CHEBI:456215"/>
        <dbReference type="EC" id="6.1.1.16"/>
    </reaction>
</comment>
<dbReference type="SUPFAM" id="SSF47323">
    <property type="entry name" value="Anticodon-binding domain of a subclass of class I aminoacyl-tRNA synthetases"/>
    <property type="match status" value="1"/>
</dbReference>
<evidence type="ECO:0000256" key="3">
    <source>
        <dbReference type="ARBA" id="ARBA00011245"/>
    </source>
</evidence>
<keyword evidence="7 13" id="KW-0547">Nucleotide-binding</keyword>
<evidence type="ECO:0000256" key="14">
    <source>
        <dbReference type="SAM" id="MobiDB-lite"/>
    </source>
</evidence>
<protein>
    <recommendedName>
        <fullName evidence="13">Cysteine--tRNA ligase</fullName>
        <ecNumber evidence="13">6.1.1.16</ecNumber>
    </recommendedName>
    <alternativeName>
        <fullName evidence="13">Cysteinyl-tRNA synthetase</fullName>
        <shortName evidence="13">CysRS</shortName>
    </alternativeName>
</protein>
<dbReference type="InterPro" id="IPR009080">
    <property type="entry name" value="tRNAsynth_Ia_anticodon-bd"/>
</dbReference>
<dbReference type="Pfam" id="PF01406">
    <property type="entry name" value="tRNA-synt_1e"/>
    <property type="match status" value="1"/>
</dbReference>
<evidence type="ECO:0000256" key="11">
    <source>
        <dbReference type="ARBA" id="ARBA00023146"/>
    </source>
</evidence>
<feature type="region of interest" description="Disordered" evidence="14">
    <location>
        <begin position="157"/>
        <end position="176"/>
    </location>
</feature>